<keyword evidence="2" id="KW-0808">Transferase</keyword>
<keyword evidence="9" id="KW-1185">Reference proteome</keyword>
<dbReference type="PROSITE" id="PS50011">
    <property type="entry name" value="PROTEIN_KINASE_DOM"/>
    <property type="match status" value="1"/>
</dbReference>
<dbReference type="Proteomes" id="UP000077521">
    <property type="component" value="Unassembled WGS sequence"/>
</dbReference>
<comment type="caution">
    <text evidence="8">The sequence shown here is derived from an EMBL/GenBank/DDBJ whole genome shotgun (WGS) entry which is preliminary data.</text>
</comment>
<evidence type="ECO:0000256" key="4">
    <source>
        <dbReference type="ARBA" id="ARBA00022777"/>
    </source>
</evidence>
<evidence type="ECO:0000256" key="6">
    <source>
        <dbReference type="SAM" id="MobiDB-lite"/>
    </source>
</evidence>
<dbReference type="GO" id="GO:0005524">
    <property type="term" value="F:ATP binding"/>
    <property type="evidence" value="ECO:0007669"/>
    <property type="project" value="UniProtKB-KW"/>
</dbReference>
<dbReference type="InterPro" id="IPR000719">
    <property type="entry name" value="Prot_kinase_dom"/>
</dbReference>
<dbReference type="SUPFAM" id="SSF56112">
    <property type="entry name" value="Protein kinase-like (PK-like)"/>
    <property type="match status" value="1"/>
</dbReference>
<reference evidence="8" key="1">
    <citation type="submission" date="2016-04" db="EMBL/GenBank/DDBJ databases">
        <authorList>
            <person name="Nguyen H.D."/>
            <person name="Samba Siva P."/>
            <person name="Cullis J."/>
            <person name="Levesque C.A."/>
            <person name="Hambleton S."/>
        </authorList>
    </citation>
    <scope>NUCLEOTIDE SEQUENCE</scope>
    <source>
        <strain evidence="8">DAOMC 236416</strain>
    </source>
</reference>
<evidence type="ECO:0000256" key="3">
    <source>
        <dbReference type="ARBA" id="ARBA00022741"/>
    </source>
</evidence>
<dbReference type="InterPro" id="IPR008271">
    <property type="entry name" value="Ser/Thr_kinase_AS"/>
</dbReference>
<gene>
    <name evidence="8" type="ORF">A4X13_0g8601</name>
</gene>
<evidence type="ECO:0000259" key="7">
    <source>
        <dbReference type="PROSITE" id="PS50011"/>
    </source>
</evidence>
<dbReference type="InterPro" id="IPR011009">
    <property type="entry name" value="Kinase-like_dom_sf"/>
</dbReference>
<dbReference type="Gene3D" id="1.10.510.10">
    <property type="entry name" value="Transferase(Phosphotransferase) domain 1"/>
    <property type="match status" value="1"/>
</dbReference>
<dbReference type="PANTHER" id="PTHR43671">
    <property type="entry name" value="SERINE/THREONINE-PROTEIN KINASE NEK"/>
    <property type="match status" value="1"/>
</dbReference>
<accession>A0A8T8SDY5</accession>
<keyword evidence="5" id="KW-0067">ATP-binding</keyword>
<evidence type="ECO:0000313" key="8">
    <source>
        <dbReference type="EMBL" id="KAE8237888.1"/>
    </source>
</evidence>
<evidence type="ECO:0000256" key="5">
    <source>
        <dbReference type="ARBA" id="ARBA00022840"/>
    </source>
</evidence>
<name>A0A8T8SDY5_9BASI</name>
<dbReference type="PANTHER" id="PTHR43671:SF13">
    <property type="entry name" value="SERINE_THREONINE-PROTEIN KINASE NEK2"/>
    <property type="match status" value="1"/>
</dbReference>
<sequence length="98" mass="10650">MPVYRGGSPEDVVGKRPIPDEEIWKYLALVGEGLRHLHNNSVLHRDLKPGNVLLGPTPYDLVITDFGLAKVVPAGQTARSDLGTPGAKAPEVHEGREY</sequence>
<evidence type="ECO:0000313" key="9">
    <source>
        <dbReference type="Proteomes" id="UP000077521"/>
    </source>
</evidence>
<protein>
    <recommendedName>
        <fullName evidence="1">non-specific serine/threonine protein kinase</fullName>
        <ecNumber evidence="1">2.7.11.1</ecNumber>
    </recommendedName>
</protein>
<keyword evidence="3" id="KW-0547">Nucleotide-binding</keyword>
<keyword evidence="4" id="KW-0418">Kinase</keyword>
<feature type="domain" description="Protein kinase" evidence="7">
    <location>
        <begin position="1"/>
        <end position="98"/>
    </location>
</feature>
<evidence type="ECO:0000256" key="2">
    <source>
        <dbReference type="ARBA" id="ARBA00022679"/>
    </source>
</evidence>
<proteinExistence type="predicted"/>
<feature type="region of interest" description="Disordered" evidence="6">
    <location>
        <begin position="77"/>
        <end position="98"/>
    </location>
</feature>
<dbReference type="EMBL" id="LWDF02001598">
    <property type="protein sequence ID" value="KAE8237888.1"/>
    <property type="molecule type" value="Genomic_DNA"/>
</dbReference>
<dbReference type="AlphaFoldDB" id="A0A8T8SDY5"/>
<evidence type="ECO:0000256" key="1">
    <source>
        <dbReference type="ARBA" id="ARBA00012513"/>
    </source>
</evidence>
<dbReference type="GO" id="GO:0004674">
    <property type="term" value="F:protein serine/threonine kinase activity"/>
    <property type="evidence" value="ECO:0007669"/>
    <property type="project" value="UniProtKB-EC"/>
</dbReference>
<dbReference type="Pfam" id="PF00069">
    <property type="entry name" value="Pkinase"/>
    <property type="match status" value="1"/>
</dbReference>
<dbReference type="PROSITE" id="PS00108">
    <property type="entry name" value="PROTEIN_KINASE_ST"/>
    <property type="match status" value="1"/>
</dbReference>
<organism evidence="8 9">
    <name type="scientific">Tilletia indica</name>
    <dbReference type="NCBI Taxonomy" id="43049"/>
    <lineage>
        <taxon>Eukaryota</taxon>
        <taxon>Fungi</taxon>
        <taxon>Dikarya</taxon>
        <taxon>Basidiomycota</taxon>
        <taxon>Ustilaginomycotina</taxon>
        <taxon>Exobasidiomycetes</taxon>
        <taxon>Tilletiales</taxon>
        <taxon>Tilletiaceae</taxon>
        <taxon>Tilletia</taxon>
    </lineage>
</organism>
<dbReference type="InterPro" id="IPR050660">
    <property type="entry name" value="NEK_Ser/Thr_kinase"/>
</dbReference>
<dbReference type="EC" id="2.7.11.1" evidence="1"/>
<reference evidence="8" key="2">
    <citation type="journal article" date="2019" name="IMA Fungus">
        <title>Genome sequencing and comparison of five Tilletia species to identify candidate genes for the detection of regulated species infecting wheat.</title>
        <authorList>
            <person name="Nguyen H.D.T."/>
            <person name="Sultana T."/>
            <person name="Kesanakurti P."/>
            <person name="Hambleton S."/>
        </authorList>
    </citation>
    <scope>NUCLEOTIDE SEQUENCE</scope>
    <source>
        <strain evidence="8">DAOMC 236416</strain>
    </source>
</reference>
<feature type="non-terminal residue" evidence="8">
    <location>
        <position position="1"/>
    </location>
</feature>